<feature type="domain" description="Retroviral polymerase SH3-like" evidence="2">
    <location>
        <begin position="14"/>
        <end position="50"/>
    </location>
</feature>
<dbReference type="Pfam" id="PF25597">
    <property type="entry name" value="SH3_retrovirus"/>
    <property type="match status" value="1"/>
</dbReference>
<name>A0A699IB08_TANCI</name>
<evidence type="ECO:0000259" key="2">
    <source>
        <dbReference type="Pfam" id="PF25597"/>
    </source>
</evidence>
<proteinExistence type="predicted"/>
<sequence>KRIPDISYFPVFGCLMFIHNNKDHLGKFDAKADDGYFLGYSFISKAFRVYQYLIDEIGIDDSSRYPLDDFKEDDPSRQYQVDSNVSYYIIPHGRLVIKLTQENHVPEVIALNELEIPHTKDTKGPTDLINTEGTHEQNVQNDQMITQPTDGPSGNNAEGSGSITEPLVLDVT</sequence>
<comment type="caution">
    <text evidence="3">The sequence shown here is derived from an EMBL/GenBank/DDBJ whole genome shotgun (WGS) entry which is preliminary data.</text>
</comment>
<dbReference type="AlphaFoldDB" id="A0A699IB08"/>
<dbReference type="InterPro" id="IPR057670">
    <property type="entry name" value="SH3_retrovirus"/>
</dbReference>
<evidence type="ECO:0000313" key="3">
    <source>
        <dbReference type="EMBL" id="GEZ41143.1"/>
    </source>
</evidence>
<feature type="region of interest" description="Disordered" evidence="1">
    <location>
        <begin position="120"/>
        <end position="172"/>
    </location>
</feature>
<reference evidence="3" key="1">
    <citation type="journal article" date="2019" name="Sci. Rep.">
        <title>Draft genome of Tanacetum cinerariifolium, the natural source of mosquito coil.</title>
        <authorList>
            <person name="Yamashiro T."/>
            <person name="Shiraishi A."/>
            <person name="Satake H."/>
            <person name="Nakayama K."/>
        </authorList>
    </citation>
    <scope>NUCLEOTIDE SEQUENCE</scope>
</reference>
<evidence type="ECO:0000256" key="1">
    <source>
        <dbReference type="SAM" id="MobiDB-lite"/>
    </source>
</evidence>
<gene>
    <name evidence="3" type="ORF">Tci_513116</name>
</gene>
<protein>
    <submittedName>
        <fullName evidence="3">Retrovirus-related Pol polyprotein from transposon TNT 1-94</fullName>
    </submittedName>
</protein>
<feature type="non-terminal residue" evidence="3">
    <location>
        <position position="1"/>
    </location>
</feature>
<organism evidence="3">
    <name type="scientific">Tanacetum cinerariifolium</name>
    <name type="common">Dalmatian daisy</name>
    <name type="synonym">Chrysanthemum cinerariifolium</name>
    <dbReference type="NCBI Taxonomy" id="118510"/>
    <lineage>
        <taxon>Eukaryota</taxon>
        <taxon>Viridiplantae</taxon>
        <taxon>Streptophyta</taxon>
        <taxon>Embryophyta</taxon>
        <taxon>Tracheophyta</taxon>
        <taxon>Spermatophyta</taxon>
        <taxon>Magnoliopsida</taxon>
        <taxon>eudicotyledons</taxon>
        <taxon>Gunneridae</taxon>
        <taxon>Pentapetalae</taxon>
        <taxon>asterids</taxon>
        <taxon>campanulids</taxon>
        <taxon>Asterales</taxon>
        <taxon>Asteraceae</taxon>
        <taxon>Asteroideae</taxon>
        <taxon>Anthemideae</taxon>
        <taxon>Anthemidinae</taxon>
        <taxon>Tanacetum</taxon>
    </lineage>
</organism>
<dbReference type="EMBL" id="BKCJ010275701">
    <property type="protein sequence ID" value="GEZ41143.1"/>
    <property type="molecule type" value="Genomic_DNA"/>
</dbReference>
<accession>A0A699IB08</accession>
<feature type="compositionally biased region" description="Polar residues" evidence="1">
    <location>
        <begin position="128"/>
        <end position="163"/>
    </location>
</feature>